<gene>
    <name evidence="1" type="ORF">CCC_03377</name>
</gene>
<reference evidence="1 2" key="1">
    <citation type="submission" date="2015-01" db="EMBL/GenBank/DDBJ databases">
        <title>Genome Sequence of Magnetospirillum magnetotacticum Strain MS-1.</title>
        <authorList>
            <person name="Marinov G.K."/>
            <person name="Smalley M.D."/>
            <person name="DeSalvo G."/>
        </authorList>
    </citation>
    <scope>NUCLEOTIDE SEQUENCE [LARGE SCALE GENOMIC DNA]</scope>
    <source>
        <strain evidence="1 2">MS-1</strain>
    </source>
</reference>
<organism evidence="1 2">
    <name type="scientific">Paramagnetospirillum magnetotacticum MS-1</name>
    <dbReference type="NCBI Taxonomy" id="272627"/>
    <lineage>
        <taxon>Bacteria</taxon>
        <taxon>Pseudomonadati</taxon>
        <taxon>Pseudomonadota</taxon>
        <taxon>Alphaproteobacteria</taxon>
        <taxon>Rhodospirillales</taxon>
        <taxon>Magnetospirillaceae</taxon>
        <taxon>Paramagnetospirillum</taxon>
    </lineage>
</organism>
<dbReference type="Proteomes" id="UP000031971">
    <property type="component" value="Unassembled WGS sequence"/>
</dbReference>
<proteinExistence type="predicted"/>
<dbReference type="STRING" id="272627.CCC_03377"/>
<evidence type="ECO:0000313" key="2">
    <source>
        <dbReference type="Proteomes" id="UP000031971"/>
    </source>
</evidence>
<protein>
    <submittedName>
        <fullName evidence="1">Uncharacterized protein</fullName>
    </submittedName>
</protein>
<sequence length="74" mass="7887">MRRQIRWSGGKGIGDGGVCSSHGCIQPQYPPGGKSLGSSPAFPRRAEVLGCIIWSLAEILKPWLSPLAALARRS</sequence>
<evidence type="ECO:0000313" key="1">
    <source>
        <dbReference type="EMBL" id="KIL99159.1"/>
    </source>
</evidence>
<name>A0A0C2YHI4_PARME</name>
<keyword evidence="2" id="KW-1185">Reference proteome</keyword>
<dbReference type="AlphaFoldDB" id="A0A0C2YHI4"/>
<dbReference type="EMBL" id="JXSL01000025">
    <property type="protein sequence ID" value="KIL99159.1"/>
    <property type="molecule type" value="Genomic_DNA"/>
</dbReference>
<accession>A0A0C2YHI4</accession>
<comment type="caution">
    <text evidence="1">The sequence shown here is derived from an EMBL/GenBank/DDBJ whole genome shotgun (WGS) entry which is preliminary data.</text>
</comment>